<reference evidence="1 2" key="1">
    <citation type="journal article" date="2024" name="BMC Genomics">
        <title>De novo assembly and annotation of Popillia japonica's genome with initial clues to its potential as an invasive pest.</title>
        <authorList>
            <person name="Cucini C."/>
            <person name="Boschi S."/>
            <person name="Funari R."/>
            <person name="Cardaioli E."/>
            <person name="Iannotti N."/>
            <person name="Marturano G."/>
            <person name="Paoli F."/>
            <person name="Bruttini M."/>
            <person name="Carapelli A."/>
            <person name="Frati F."/>
            <person name="Nardi F."/>
        </authorList>
    </citation>
    <scope>NUCLEOTIDE SEQUENCE [LARGE SCALE GENOMIC DNA]</scope>
    <source>
        <strain evidence="1">DMR45628</strain>
    </source>
</reference>
<sequence>MKDDRPKPHTLSYSEMVKDVVVVKPKAKQNNAVTKEEICKNVKPASLEVGIINQKQSKIMLSRKKKYAKTSAGFDHVKDCTSAMKYLKCATEDQTVDVSDSETMSHNRGGL</sequence>
<dbReference type="Proteomes" id="UP001458880">
    <property type="component" value="Unassembled WGS sequence"/>
</dbReference>
<evidence type="ECO:0000313" key="2">
    <source>
        <dbReference type="Proteomes" id="UP001458880"/>
    </source>
</evidence>
<proteinExistence type="predicted"/>
<accession>A0AAW1IXX2</accession>
<protein>
    <submittedName>
        <fullName evidence="1">Uncharacterized protein</fullName>
    </submittedName>
</protein>
<gene>
    <name evidence="1" type="ORF">QE152_g32705</name>
</gene>
<keyword evidence="2" id="KW-1185">Reference proteome</keyword>
<comment type="caution">
    <text evidence="1">The sequence shown here is derived from an EMBL/GenBank/DDBJ whole genome shotgun (WGS) entry which is preliminary data.</text>
</comment>
<organism evidence="1 2">
    <name type="scientific">Popillia japonica</name>
    <name type="common">Japanese beetle</name>
    <dbReference type="NCBI Taxonomy" id="7064"/>
    <lineage>
        <taxon>Eukaryota</taxon>
        <taxon>Metazoa</taxon>
        <taxon>Ecdysozoa</taxon>
        <taxon>Arthropoda</taxon>
        <taxon>Hexapoda</taxon>
        <taxon>Insecta</taxon>
        <taxon>Pterygota</taxon>
        <taxon>Neoptera</taxon>
        <taxon>Endopterygota</taxon>
        <taxon>Coleoptera</taxon>
        <taxon>Polyphaga</taxon>
        <taxon>Scarabaeiformia</taxon>
        <taxon>Scarabaeidae</taxon>
        <taxon>Rutelinae</taxon>
        <taxon>Popillia</taxon>
    </lineage>
</organism>
<dbReference type="AlphaFoldDB" id="A0AAW1IXX2"/>
<name>A0AAW1IXX2_POPJA</name>
<evidence type="ECO:0000313" key="1">
    <source>
        <dbReference type="EMBL" id="KAK9695251.1"/>
    </source>
</evidence>
<dbReference type="EMBL" id="JASPKY010000487">
    <property type="protein sequence ID" value="KAK9695251.1"/>
    <property type="molecule type" value="Genomic_DNA"/>
</dbReference>